<comment type="caution">
    <text evidence="1">The sequence shown here is derived from an EMBL/GenBank/DDBJ whole genome shotgun (WGS) entry which is preliminary data.</text>
</comment>
<name>A0AAD8JUB0_TARER</name>
<keyword evidence="2" id="KW-1185">Reference proteome</keyword>
<dbReference type="AlphaFoldDB" id="A0AAD8JUB0"/>
<proteinExistence type="predicted"/>
<sequence>MDTIYLKPGFMITTPITAGEIRKPPITATVVNRMTTTTASSISSEKPATGPWGFSVKFPFTSFFSGHRNRHDALAVDYAVSVDRKKETKEEQIQRIRDLEQTYTAPYEF</sequence>
<gene>
    <name evidence="1" type="ORF">QVD17_36275</name>
</gene>
<organism evidence="1 2">
    <name type="scientific">Tagetes erecta</name>
    <name type="common">African marigold</name>
    <dbReference type="NCBI Taxonomy" id="13708"/>
    <lineage>
        <taxon>Eukaryota</taxon>
        <taxon>Viridiplantae</taxon>
        <taxon>Streptophyta</taxon>
        <taxon>Embryophyta</taxon>
        <taxon>Tracheophyta</taxon>
        <taxon>Spermatophyta</taxon>
        <taxon>Magnoliopsida</taxon>
        <taxon>eudicotyledons</taxon>
        <taxon>Gunneridae</taxon>
        <taxon>Pentapetalae</taxon>
        <taxon>asterids</taxon>
        <taxon>campanulids</taxon>
        <taxon>Asterales</taxon>
        <taxon>Asteraceae</taxon>
        <taxon>Asteroideae</taxon>
        <taxon>Heliantheae alliance</taxon>
        <taxon>Tageteae</taxon>
        <taxon>Tagetes</taxon>
    </lineage>
</organism>
<dbReference type="Proteomes" id="UP001229421">
    <property type="component" value="Unassembled WGS sequence"/>
</dbReference>
<evidence type="ECO:0000313" key="1">
    <source>
        <dbReference type="EMBL" id="KAK1409746.1"/>
    </source>
</evidence>
<dbReference type="EMBL" id="JAUHHV010000010">
    <property type="protein sequence ID" value="KAK1409746.1"/>
    <property type="molecule type" value="Genomic_DNA"/>
</dbReference>
<accession>A0AAD8JUB0</accession>
<protein>
    <submittedName>
        <fullName evidence="1">Uncharacterized protein</fullName>
    </submittedName>
</protein>
<reference evidence="1" key="1">
    <citation type="journal article" date="2023" name="bioRxiv">
        <title>Improved chromosome-level genome assembly for marigold (Tagetes erecta).</title>
        <authorList>
            <person name="Jiang F."/>
            <person name="Yuan L."/>
            <person name="Wang S."/>
            <person name="Wang H."/>
            <person name="Xu D."/>
            <person name="Wang A."/>
            <person name="Fan W."/>
        </authorList>
    </citation>
    <scope>NUCLEOTIDE SEQUENCE</scope>
    <source>
        <strain evidence="1">WSJ</strain>
        <tissue evidence="1">Leaf</tissue>
    </source>
</reference>
<evidence type="ECO:0000313" key="2">
    <source>
        <dbReference type="Proteomes" id="UP001229421"/>
    </source>
</evidence>